<dbReference type="Gene3D" id="2.30.240.10">
    <property type="entry name" value="At5g01610-like"/>
    <property type="match status" value="1"/>
</dbReference>
<dbReference type="Pfam" id="PF04398">
    <property type="entry name" value="DUF538"/>
    <property type="match status" value="1"/>
</dbReference>
<keyword evidence="1" id="KW-0732">Signal</keyword>
<name>A0A830B5P6_9LAMI</name>
<reference evidence="2" key="1">
    <citation type="submission" date="2020-07" db="EMBL/GenBank/DDBJ databases">
        <title>Ethylene signaling mediates host invasion by parasitic plants.</title>
        <authorList>
            <person name="Yoshida S."/>
        </authorList>
    </citation>
    <scope>NUCLEOTIDE SEQUENCE</scope>
    <source>
        <strain evidence="2">Okayama</strain>
    </source>
</reference>
<proteinExistence type="predicted"/>
<feature type="signal peptide" evidence="1">
    <location>
        <begin position="1"/>
        <end position="25"/>
    </location>
</feature>
<dbReference type="Proteomes" id="UP000653305">
    <property type="component" value="Unassembled WGS sequence"/>
</dbReference>
<dbReference type="EMBL" id="BMAC01000020">
    <property type="protein sequence ID" value="GFP80639.1"/>
    <property type="molecule type" value="Genomic_DNA"/>
</dbReference>
<sequence>MSPTAPLLLIFSAALLSATPPPVAADSLTVYEVLRSYDFPAGLLPQGVTSYELDSSTGKFSVYLNKTCSFTIQGYDLKYKSTITGTISKDKIKDLKGIQVKILFFWVNIIEVTKDDDELEFSVGIASASFEVDNFYESPQCGCGFDCVNFGKRNIRKFNFNNVVPFLQA</sequence>
<dbReference type="PANTHER" id="PTHR31676:SF173">
    <property type="entry name" value="DUF538 DOMAIN-CONTAINING PROTEIN"/>
    <property type="match status" value="1"/>
</dbReference>
<feature type="chain" id="PRO_5032676734" evidence="1">
    <location>
        <begin position="26"/>
        <end position="169"/>
    </location>
</feature>
<dbReference type="OrthoDB" id="1873537at2759"/>
<dbReference type="SUPFAM" id="SSF141562">
    <property type="entry name" value="At5g01610-like"/>
    <property type="match status" value="1"/>
</dbReference>
<dbReference type="AlphaFoldDB" id="A0A830B5P6"/>
<evidence type="ECO:0000313" key="3">
    <source>
        <dbReference type="Proteomes" id="UP000653305"/>
    </source>
</evidence>
<evidence type="ECO:0000313" key="2">
    <source>
        <dbReference type="EMBL" id="GFP80639.1"/>
    </source>
</evidence>
<comment type="caution">
    <text evidence="2">The sequence shown here is derived from an EMBL/GenBank/DDBJ whole genome shotgun (WGS) entry which is preliminary data.</text>
</comment>
<dbReference type="InterPro" id="IPR036758">
    <property type="entry name" value="At5g01610-like"/>
</dbReference>
<organism evidence="2 3">
    <name type="scientific">Phtheirospermum japonicum</name>
    <dbReference type="NCBI Taxonomy" id="374723"/>
    <lineage>
        <taxon>Eukaryota</taxon>
        <taxon>Viridiplantae</taxon>
        <taxon>Streptophyta</taxon>
        <taxon>Embryophyta</taxon>
        <taxon>Tracheophyta</taxon>
        <taxon>Spermatophyta</taxon>
        <taxon>Magnoliopsida</taxon>
        <taxon>eudicotyledons</taxon>
        <taxon>Gunneridae</taxon>
        <taxon>Pentapetalae</taxon>
        <taxon>asterids</taxon>
        <taxon>lamiids</taxon>
        <taxon>Lamiales</taxon>
        <taxon>Orobanchaceae</taxon>
        <taxon>Orobanchaceae incertae sedis</taxon>
        <taxon>Phtheirospermum</taxon>
    </lineage>
</organism>
<evidence type="ECO:0000256" key="1">
    <source>
        <dbReference type="SAM" id="SignalP"/>
    </source>
</evidence>
<dbReference type="InterPro" id="IPR007493">
    <property type="entry name" value="DUF538"/>
</dbReference>
<dbReference type="PANTHER" id="PTHR31676">
    <property type="entry name" value="T31J12.3 PROTEIN-RELATED"/>
    <property type="match status" value="1"/>
</dbReference>
<keyword evidence="3" id="KW-1185">Reference proteome</keyword>
<protein>
    <submittedName>
        <fullName evidence="2">Uncharacterized protein at5g01610</fullName>
    </submittedName>
</protein>
<accession>A0A830B5P6</accession>
<gene>
    <name evidence="2" type="ORF">PHJA_000207200</name>
</gene>